<accession>A1RTT4</accession>
<proteinExistence type="predicted"/>
<organism evidence="2 3">
    <name type="scientific">Pyrobaculum islandicum (strain DSM 4184 / JCM 9189 / GEO3)</name>
    <dbReference type="NCBI Taxonomy" id="384616"/>
    <lineage>
        <taxon>Archaea</taxon>
        <taxon>Thermoproteota</taxon>
        <taxon>Thermoprotei</taxon>
        <taxon>Thermoproteales</taxon>
        <taxon>Thermoproteaceae</taxon>
        <taxon>Pyrobaculum</taxon>
    </lineage>
</organism>
<dbReference type="Proteomes" id="UP000002595">
    <property type="component" value="Chromosome"/>
</dbReference>
<gene>
    <name evidence="2" type="ordered locus">Pisl_1199</name>
</gene>
<dbReference type="HOGENOM" id="CLU_2056144_0_0_2"/>
<evidence type="ECO:0000256" key="1">
    <source>
        <dbReference type="SAM" id="MobiDB-lite"/>
    </source>
</evidence>
<feature type="region of interest" description="Disordered" evidence="1">
    <location>
        <begin position="1"/>
        <end position="26"/>
    </location>
</feature>
<reference evidence="2" key="1">
    <citation type="submission" date="2006-12" db="EMBL/GenBank/DDBJ databases">
        <title>Complete sequence of Pyrobaculum islandicum DSM 4184.</title>
        <authorList>
            <person name="Copeland A."/>
            <person name="Lucas S."/>
            <person name="Lapidus A."/>
            <person name="Barry K."/>
            <person name="Detter J.C."/>
            <person name="Glavina del Rio T."/>
            <person name="Dalin E."/>
            <person name="Tice H."/>
            <person name="Pitluck S."/>
            <person name="Meincke L."/>
            <person name="Brettin T."/>
            <person name="Bruce D."/>
            <person name="Han C."/>
            <person name="Tapia R."/>
            <person name="Gilna P."/>
            <person name="Schmutz J."/>
            <person name="Larimer F."/>
            <person name="Land M."/>
            <person name="Hauser L."/>
            <person name="Kyrpides N."/>
            <person name="Mikhailova N."/>
            <person name="Cozen A.E."/>
            <person name="Fitz-Gibbon S.T."/>
            <person name="House C.H."/>
            <person name="Saltikov C."/>
            <person name="Lowe T."/>
            <person name="Richardson P."/>
        </authorList>
    </citation>
    <scope>NUCLEOTIDE SEQUENCE [LARGE SCALE GENOMIC DNA]</scope>
    <source>
        <strain evidence="2">DSM 4184</strain>
    </source>
</reference>
<dbReference type="KEGG" id="pis:Pisl_1199"/>
<evidence type="ECO:0000313" key="3">
    <source>
        <dbReference type="Proteomes" id="UP000002595"/>
    </source>
</evidence>
<keyword evidence="3" id="KW-1185">Reference proteome</keyword>
<evidence type="ECO:0000313" key="2">
    <source>
        <dbReference type="EMBL" id="ABL88366.1"/>
    </source>
</evidence>
<name>A1RTT4_PYRIL</name>
<protein>
    <submittedName>
        <fullName evidence="2">Uncharacterized protein</fullName>
    </submittedName>
</protein>
<dbReference type="AlphaFoldDB" id="A1RTT4"/>
<sequence>MTRPLAPVYPRRAPKSPREGPRKRYGVKDQATLREVKTGITLLNAQNVYPFCDAGIPRGARDMSGAVAPDIGIRPTATFAKPVRTGTAGPLRPGLPSATRARAPSPPGEGRLYKGEPEY</sequence>
<dbReference type="EMBL" id="CP000504">
    <property type="protein sequence ID" value="ABL88366.1"/>
    <property type="molecule type" value="Genomic_DNA"/>
</dbReference>
<feature type="region of interest" description="Disordered" evidence="1">
    <location>
        <begin position="81"/>
        <end position="119"/>
    </location>
</feature>